<evidence type="ECO:0000313" key="4">
    <source>
        <dbReference type="Proteomes" id="UP000024635"/>
    </source>
</evidence>
<feature type="domain" description="DM2" evidence="2">
    <location>
        <begin position="316"/>
        <end position="393"/>
    </location>
</feature>
<dbReference type="PANTHER" id="PTHR13844">
    <property type="entry name" value="SWI/SNF-RELATED MATRIX-ASSOCIATED ACTIN-DEPENDENT REGULATOR OF CHROMATIN SUBFAMILY D"/>
    <property type="match status" value="1"/>
</dbReference>
<dbReference type="Proteomes" id="UP000024635">
    <property type="component" value="Unassembled WGS sequence"/>
</dbReference>
<sequence>MRRRLCALENFLPIAQKDYTSNSSVFSNLYPFPYYGNFIASESHVSNFDLVLNRARLMGTNPFYWETPRLHNVKESTSLQGIQKRVGVGEFLRGEHNGGFDKSRTFYHPGATPQSAMRRPGGPQMPSQGPPMQPNRVSQPIRKKKRYADKLISPQVRELVPESQAYMDLLAFEQKLDATITRKKLDIQEALKRPQKVKKRLRIYISHTFIAGKEPEKEGEEGSVPMWELRVEGRLIEDQNGANAGQTPVPARPMPKRKFSSFFKSLVIELDKDIYGPDNHLVEWHRTPTTNETDGFQVKRPGDRPVKCTILLLLDYQPMKFKLHPRLAKVLGIAAETRPKIIEALWQYIKTHKLQDPVDHDTVNNDTFLEQVFSCKRMRFMEIPQRLHQLLQQPDPLVLSHIIKHNEGGAEKNTACYDIDVEVEDPLKQHMAAFVHAQANTQDIANLDQKIYDVVDQINEWKTRRDFYVRFADHPHEFIRKWLVSQSQDLKTMTEASGEGEAERRADHYYRPETQEGVFRYIYQKVQQKRAELEQGLGVRNN</sequence>
<dbReference type="InterPro" id="IPR036885">
    <property type="entry name" value="SWIB_MDM2_dom_sf"/>
</dbReference>
<dbReference type="Pfam" id="PF02201">
    <property type="entry name" value="SWIB"/>
    <property type="match status" value="1"/>
</dbReference>
<gene>
    <name evidence="3" type="primary">Acey_s0137.g2016</name>
    <name evidence="3" type="ORF">Y032_0137g2016</name>
</gene>
<evidence type="ECO:0000259" key="2">
    <source>
        <dbReference type="PROSITE" id="PS51925"/>
    </source>
</evidence>
<dbReference type="Gene3D" id="1.10.245.10">
    <property type="entry name" value="SWIB/MDM2 domain"/>
    <property type="match status" value="1"/>
</dbReference>
<dbReference type="STRING" id="53326.A0A016T561"/>
<protein>
    <recommendedName>
        <fullName evidence="2">DM2 domain-containing protein</fullName>
    </recommendedName>
</protein>
<dbReference type="SMART" id="SM00151">
    <property type="entry name" value="SWIB"/>
    <property type="match status" value="1"/>
</dbReference>
<dbReference type="EMBL" id="JARK01001473">
    <property type="protein sequence ID" value="EYB97776.1"/>
    <property type="molecule type" value="Genomic_DNA"/>
</dbReference>
<organism evidence="3 4">
    <name type="scientific">Ancylostoma ceylanicum</name>
    <dbReference type="NCBI Taxonomy" id="53326"/>
    <lineage>
        <taxon>Eukaryota</taxon>
        <taxon>Metazoa</taxon>
        <taxon>Ecdysozoa</taxon>
        <taxon>Nematoda</taxon>
        <taxon>Chromadorea</taxon>
        <taxon>Rhabditida</taxon>
        <taxon>Rhabditina</taxon>
        <taxon>Rhabditomorpha</taxon>
        <taxon>Strongyloidea</taxon>
        <taxon>Ancylostomatidae</taxon>
        <taxon>Ancylostomatinae</taxon>
        <taxon>Ancylostoma</taxon>
    </lineage>
</organism>
<comment type="caution">
    <text evidence="3">The sequence shown here is derived from an EMBL/GenBank/DDBJ whole genome shotgun (WGS) entry which is preliminary data.</text>
</comment>
<dbReference type="InterPro" id="IPR003121">
    <property type="entry name" value="SWIB_MDM2_domain"/>
</dbReference>
<evidence type="ECO:0000256" key="1">
    <source>
        <dbReference type="SAM" id="MobiDB-lite"/>
    </source>
</evidence>
<proteinExistence type="predicted"/>
<feature type="region of interest" description="Disordered" evidence="1">
    <location>
        <begin position="111"/>
        <end position="140"/>
    </location>
</feature>
<name>A0A016T561_9BILA</name>
<dbReference type="PROSITE" id="PS51925">
    <property type="entry name" value="SWIB_MDM2"/>
    <property type="match status" value="1"/>
</dbReference>
<keyword evidence="4" id="KW-1185">Reference proteome</keyword>
<dbReference type="AlphaFoldDB" id="A0A016T561"/>
<dbReference type="InterPro" id="IPR019835">
    <property type="entry name" value="SWIB_domain"/>
</dbReference>
<evidence type="ECO:0000313" key="3">
    <source>
        <dbReference type="EMBL" id="EYB97776.1"/>
    </source>
</evidence>
<reference evidence="4" key="1">
    <citation type="journal article" date="2015" name="Nat. Genet.">
        <title>The genome and transcriptome of the zoonotic hookworm Ancylostoma ceylanicum identify infection-specific gene families.</title>
        <authorList>
            <person name="Schwarz E.M."/>
            <person name="Hu Y."/>
            <person name="Antoshechkin I."/>
            <person name="Miller M.M."/>
            <person name="Sternberg P.W."/>
            <person name="Aroian R.V."/>
        </authorList>
    </citation>
    <scope>NUCLEOTIDE SEQUENCE</scope>
    <source>
        <strain evidence="4">HY135</strain>
    </source>
</reference>
<dbReference type="SUPFAM" id="SSF47592">
    <property type="entry name" value="SWIB/MDM2 domain"/>
    <property type="match status" value="1"/>
</dbReference>
<dbReference type="OrthoDB" id="10263741at2759"/>
<accession>A0A016T561</accession>